<evidence type="ECO:0000256" key="2">
    <source>
        <dbReference type="ARBA" id="ARBA00009948"/>
    </source>
</evidence>
<comment type="subcellular location">
    <subcellularLocation>
        <location evidence="7">Cytoplasm</location>
    </subcellularLocation>
</comment>
<evidence type="ECO:0000256" key="6">
    <source>
        <dbReference type="ARBA" id="ARBA00044633"/>
    </source>
</evidence>
<feature type="binding site" evidence="7">
    <location>
        <position position="429"/>
    </location>
    <ligand>
        <name>phosphoenolpyruvate</name>
        <dbReference type="ChEBI" id="CHEBI:58702"/>
    </ligand>
</feature>
<feature type="binding site" evidence="7">
    <location>
        <position position="404"/>
    </location>
    <ligand>
        <name>phosphoenolpyruvate</name>
        <dbReference type="ChEBI" id="CHEBI:58702"/>
    </ligand>
</feature>
<name>A0ABW4JFN5_9BACL</name>
<dbReference type="PANTHER" id="PTHR21090">
    <property type="entry name" value="AROM/DEHYDROQUINATE SYNTHASE"/>
    <property type="match status" value="1"/>
</dbReference>
<reference evidence="10" key="1">
    <citation type="journal article" date="2019" name="Int. J. Syst. Evol. Microbiol.">
        <title>The Global Catalogue of Microorganisms (GCM) 10K type strain sequencing project: providing services to taxonomists for standard genome sequencing and annotation.</title>
        <authorList>
            <consortium name="The Broad Institute Genomics Platform"/>
            <consortium name="The Broad Institute Genome Sequencing Center for Infectious Disease"/>
            <person name="Wu L."/>
            <person name="Ma J."/>
        </authorList>
    </citation>
    <scope>NUCLEOTIDE SEQUENCE [LARGE SCALE GENOMIC DNA]</scope>
    <source>
        <strain evidence="10">CGMCC 1.12286</strain>
    </source>
</reference>
<comment type="pathway">
    <text evidence="1 7">Metabolic intermediate biosynthesis; chorismate biosynthesis; chorismate from D-erythrose 4-phosphate and phosphoenolpyruvate: step 6/7.</text>
</comment>
<dbReference type="InterPro" id="IPR036968">
    <property type="entry name" value="Enolpyruvate_Tfrase_sf"/>
</dbReference>
<dbReference type="Proteomes" id="UP001597079">
    <property type="component" value="Unassembled WGS sequence"/>
</dbReference>
<dbReference type="GO" id="GO:0003866">
    <property type="term" value="F:3-phosphoshikimate 1-carboxyvinyltransferase activity"/>
    <property type="evidence" value="ECO:0007669"/>
    <property type="project" value="UniProtKB-EC"/>
</dbReference>
<keyword evidence="7" id="KW-0963">Cytoplasm</keyword>
<feature type="binding site" evidence="7">
    <location>
        <position position="363"/>
    </location>
    <ligand>
        <name>phosphoenolpyruvate</name>
        <dbReference type="ChEBI" id="CHEBI:58702"/>
    </ligand>
</feature>
<dbReference type="NCBIfam" id="TIGR01356">
    <property type="entry name" value="aroA"/>
    <property type="match status" value="1"/>
</dbReference>
<comment type="caution">
    <text evidence="9">The sequence shown here is derived from an EMBL/GenBank/DDBJ whole genome shotgun (WGS) entry which is preliminary data.</text>
</comment>
<gene>
    <name evidence="7 9" type="primary">aroA</name>
    <name evidence="9" type="ORF">ACFSB2_10865</name>
</gene>
<feature type="binding site" evidence="7">
    <location>
        <position position="42"/>
    </location>
    <ligand>
        <name>3-phosphoshikimate</name>
        <dbReference type="ChEBI" id="CHEBI:145989"/>
    </ligand>
</feature>
<organism evidence="9 10">
    <name type="scientific">Alicyclobacillus fodiniaquatilis</name>
    <dbReference type="NCBI Taxonomy" id="1661150"/>
    <lineage>
        <taxon>Bacteria</taxon>
        <taxon>Bacillati</taxon>
        <taxon>Bacillota</taxon>
        <taxon>Bacilli</taxon>
        <taxon>Bacillales</taxon>
        <taxon>Alicyclobacillaceae</taxon>
        <taxon>Alicyclobacillus</taxon>
    </lineage>
</organism>
<evidence type="ECO:0000256" key="3">
    <source>
        <dbReference type="ARBA" id="ARBA00022605"/>
    </source>
</evidence>
<feature type="binding site" evidence="7">
    <location>
        <position position="188"/>
    </location>
    <ligand>
        <name>3-phosphoshikimate</name>
        <dbReference type="ChEBI" id="CHEBI:145989"/>
    </ligand>
</feature>
<dbReference type="InterPro" id="IPR013792">
    <property type="entry name" value="RNA3'P_cycl/enolpyr_Trfase_a/b"/>
</dbReference>
<keyword evidence="3 7" id="KW-0028">Amino-acid biosynthesis</keyword>
<evidence type="ECO:0000256" key="7">
    <source>
        <dbReference type="HAMAP-Rule" id="MF_00210"/>
    </source>
</evidence>
<dbReference type="InterPro" id="IPR023193">
    <property type="entry name" value="EPSP_synthase_CS"/>
</dbReference>
<evidence type="ECO:0000259" key="8">
    <source>
        <dbReference type="Pfam" id="PF00275"/>
    </source>
</evidence>
<sequence>MSEHEADLQARSPWALHDVKTATIEPPDGPIEADVLIPGSKSFTNRALIVAALAQGTSRLSGLLRSDDAYWCIEALRALGLSVDVDGEFVTIQGVDGIWPNTQGRVYTGAGGTTARFLTSALAAGAGDWFVEGSKRMNERPMGVLLTALQALGADITPQSERPDTLPIRLKTTGLHGGRVQMSGAVSSQFISGVLIAAPYAKAPVAIEIVDHIVQRAYVHITLDMMREFGAVIEADESLSAMRVAATGYKGREYEIEADASTACYFWAAAALTGGRVRVQNLSYQTRQPDVRFVDVLARMGCVVDKDGHGIEVRGPKQLQGGFTVSMKEMSDQTLTLAFLAPFADAPIDIIEVEHIRHHESDRLAAICETLRKMGIRVEERADGVTVYPGQPQGVRLSSYDDHRVAMAQAIMGLRVANLSIDDPGCVSKTCPMFFDKLREIGVNAHLV</sequence>
<dbReference type="Gene3D" id="3.65.10.10">
    <property type="entry name" value="Enolpyruvate transferase domain"/>
    <property type="match status" value="2"/>
</dbReference>
<comment type="similarity">
    <text evidence="2 7">Belongs to the EPSP synthase family.</text>
</comment>
<feature type="binding site" evidence="7">
    <location>
        <position position="46"/>
    </location>
    <ligand>
        <name>3-phosphoshikimate</name>
        <dbReference type="ChEBI" id="CHEBI:145989"/>
    </ligand>
</feature>
<keyword evidence="10" id="KW-1185">Reference proteome</keyword>
<keyword evidence="5 7" id="KW-0057">Aromatic amino acid biosynthesis</keyword>
<comment type="function">
    <text evidence="7">Catalyzes the transfer of the enolpyruvyl moiety of phosphoenolpyruvate (PEP) to the 5-hydroxyl of shikimate-3-phosphate (S3P) to produce enolpyruvyl shikimate-3-phosphate and inorganic phosphate.</text>
</comment>
<evidence type="ECO:0000256" key="5">
    <source>
        <dbReference type="ARBA" id="ARBA00023141"/>
    </source>
</evidence>
<dbReference type="EC" id="2.5.1.19" evidence="7"/>
<feature type="binding site" evidence="7">
    <location>
        <position position="112"/>
    </location>
    <ligand>
        <name>phosphoenolpyruvate</name>
        <dbReference type="ChEBI" id="CHEBI:58702"/>
    </ligand>
</feature>
<evidence type="ECO:0000256" key="4">
    <source>
        <dbReference type="ARBA" id="ARBA00022679"/>
    </source>
</evidence>
<feature type="binding site" evidence="7">
    <location>
        <position position="189"/>
    </location>
    <ligand>
        <name>3-phosphoshikimate</name>
        <dbReference type="ChEBI" id="CHEBI:145989"/>
    </ligand>
</feature>
<evidence type="ECO:0000256" key="1">
    <source>
        <dbReference type="ARBA" id="ARBA00004811"/>
    </source>
</evidence>
<dbReference type="PANTHER" id="PTHR21090:SF5">
    <property type="entry name" value="PENTAFUNCTIONAL AROM POLYPEPTIDE"/>
    <property type="match status" value="1"/>
</dbReference>
<feature type="binding site" evidence="7">
    <location>
        <position position="359"/>
    </location>
    <ligand>
        <name>3-phosphoshikimate</name>
        <dbReference type="ChEBI" id="CHEBI:145989"/>
    </ligand>
</feature>
<comment type="subunit">
    <text evidence="7">Monomer.</text>
</comment>
<feature type="binding site" evidence="7">
    <location>
        <position position="187"/>
    </location>
    <ligand>
        <name>3-phosphoshikimate</name>
        <dbReference type="ChEBI" id="CHEBI:145989"/>
    </ligand>
</feature>
<dbReference type="HAMAP" id="MF_00210">
    <property type="entry name" value="EPSP_synth"/>
    <property type="match status" value="1"/>
</dbReference>
<proteinExistence type="inferred from homology"/>
<dbReference type="PIRSF" id="PIRSF000505">
    <property type="entry name" value="EPSPS"/>
    <property type="match status" value="1"/>
</dbReference>
<comment type="catalytic activity">
    <reaction evidence="6">
        <text>3-phosphoshikimate + phosphoenolpyruvate = 5-O-(1-carboxyvinyl)-3-phosphoshikimate + phosphate</text>
        <dbReference type="Rhea" id="RHEA:21256"/>
        <dbReference type="ChEBI" id="CHEBI:43474"/>
        <dbReference type="ChEBI" id="CHEBI:57701"/>
        <dbReference type="ChEBI" id="CHEBI:58702"/>
        <dbReference type="ChEBI" id="CHEBI:145989"/>
        <dbReference type="EC" id="2.5.1.19"/>
    </reaction>
    <physiologicalReaction direction="left-to-right" evidence="6">
        <dbReference type="Rhea" id="RHEA:21257"/>
    </physiologicalReaction>
</comment>
<dbReference type="CDD" id="cd01556">
    <property type="entry name" value="EPSP_synthase"/>
    <property type="match status" value="1"/>
</dbReference>
<dbReference type="RefSeq" id="WP_377943067.1">
    <property type="nucleotide sequence ID" value="NZ_JBHUCX010000027.1"/>
</dbReference>
<feature type="binding site" evidence="7">
    <location>
        <position position="189"/>
    </location>
    <ligand>
        <name>phosphoenolpyruvate</name>
        <dbReference type="ChEBI" id="CHEBI:58702"/>
    </ligand>
</feature>
<feature type="binding site" evidence="7">
    <location>
        <position position="332"/>
    </location>
    <ligand>
        <name>3-phosphoshikimate</name>
        <dbReference type="ChEBI" id="CHEBI:145989"/>
    </ligand>
</feature>
<evidence type="ECO:0000313" key="9">
    <source>
        <dbReference type="EMBL" id="MFD1675194.1"/>
    </source>
</evidence>
<feature type="domain" description="Enolpyruvate transferase" evidence="8">
    <location>
        <begin position="29"/>
        <end position="438"/>
    </location>
</feature>
<feature type="binding site" evidence="7">
    <location>
        <position position="41"/>
    </location>
    <ligand>
        <name>3-phosphoshikimate</name>
        <dbReference type="ChEBI" id="CHEBI:145989"/>
    </ligand>
</feature>
<dbReference type="EMBL" id="JBHUCX010000027">
    <property type="protein sequence ID" value="MFD1675194.1"/>
    <property type="molecule type" value="Genomic_DNA"/>
</dbReference>
<dbReference type="PROSITE" id="PS00885">
    <property type="entry name" value="EPSP_SYNTHASE_2"/>
    <property type="match status" value="1"/>
</dbReference>
<evidence type="ECO:0000313" key="10">
    <source>
        <dbReference type="Proteomes" id="UP001597079"/>
    </source>
</evidence>
<keyword evidence="4 7" id="KW-0808">Transferase</keyword>
<dbReference type="InterPro" id="IPR006264">
    <property type="entry name" value="EPSP_synthase"/>
</dbReference>
<feature type="binding site" evidence="7">
    <location>
        <position position="140"/>
    </location>
    <ligand>
        <name>phosphoenolpyruvate</name>
        <dbReference type="ChEBI" id="CHEBI:58702"/>
    </ligand>
</feature>
<dbReference type="Pfam" id="PF00275">
    <property type="entry name" value="EPSP_synthase"/>
    <property type="match status" value="1"/>
</dbReference>
<feature type="active site" description="Proton acceptor" evidence="7">
    <location>
        <position position="332"/>
    </location>
</feature>
<dbReference type="InterPro" id="IPR001986">
    <property type="entry name" value="Enolpyruvate_Tfrase_dom"/>
</dbReference>
<comment type="caution">
    <text evidence="7">Lacks conserved residue(s) required for the propagation of feature annotation.</text>
</comment>
<accession>A0ABW4JFN5</accession>
<feature type="binding site" evidence="7">
    <location>
        <position position="41"/>
    </location>
    <ligand>
        <name>phosphoenolpyruvate</name>
        <dbReference type="ChEBI" id="CHEBI:58702"/>
    </ligand>
</feature>
<protein>
    <recommendedName>
        <fullName evidence="7">3-phosphoshikimate 1-carboxyvinyltransferase</fullName>
        <ecNumber evidence="7">2.5.1.19</ecNumber>
    </recommendedName>
    <alternativeName>
        <fullName evidence="7">5-enolpyruvylshikimate-3-phosphate synthase</fullName>
        <shortName evidence="7">EPSP synthase</shortName>
        <shortName evidence="7">EPSPS</shortName>
    </alternativeName>
</protein>
<dbReference type="SUPFAM" id="SSF55205">
    <property type="entry name" value="EPT/RTPC-like"/>
    <property type="match status" value="1"/>
</dbReference>